<reference evidence="6" key="1">
    <citation type="submission" date="2024-05" db="EMBL/GenBank/DDBJ databases">
        <title>Whole genome shotgun sequence of Streptomyces hygroscopicus NBRC 113678.</title>
        <authorList>
            <person name="Komaki H."/>
            <person name="Tamura T."/>
        </authorList>
    </citation>
    <scope>NUCLEOTIDE SEQUENCE</scope>
    <source>
        <strain evidence="6">N11-34</strain>
    </source>
</reference>
<dbReference type="InterPro" id="IPR009057">
    <property type="entry name" value="Homeodomain-like_sf"/>
</dbReference>
<accession>A0ABQ3TZB5</accession>
<evidence type="ECO:0000259" key="5">
    <source>
        <dbReference type="PROSITE" id="PS50977"/>
    </source>
</evidence>
<evidence type="ECO:0000256" key="4">
    <source>
        <dbReference type="PROSITE-ProRule" id="PRU00335"/>
    </source>
</evidence>
<organism evidence="6 7">
    <name type="scientific">Streptomyces hygroscopicus</name>
    <dbReference type="NCBI Taxonomy" id="1912"/>
    <lineage>
        <taxon>Bacteria</taxon>
        <taxon>Bacillati</taxon>
        <taxon>Actinomycetota</taxon>
        <taxon>Actinomycetes</taxon>
        <taxon>Kitasatosporales</taxon>
        <taxon>Streptomycetaceae</taxon>
        <taxon>Streptomyces</taxon>
        <taxon>Streptomyces violaceusniger group</taxon>
    </lineage>
</organism>
<evidence type="ECO:0000256" key="2">
    <source>
        <dbReference type="ARBA" id="ARBA00023125"/>
    </source>
</evidence>
<dbReference type="InterPro" id="IPR036271">
    <property type="entry name" value="Tet_transcr_reg_TetR-rel_C_sf"/>
</dbReference>
<dbReference type="Gene3D" id="1.10.357.10">
    <property type="entry name" value="Tetracycline Repressor, domain 2"/>
    <property type="match status" value="1"/>
</dbReference>
<keyword evidence="2 4" id="KW-0238">DNA-binding</keyword>
<evidence type="ECO:0000256" key="3">
    <source>
        <dbReference type="ARBA" id="ARBA00023163"/>
    </source>
</evidence>
<keyword evidence="3" id="KW-0804">Transcription</keyword>
<dbReference type="EMBL" id="BNEK01000003">
    <property type="protein sequence ID" value="GHJ28729.1"/>
    <property type="molecule type" value="Genomic_DNA"/>
</dbReference>
<dbReference type="Gene3D" id="1.10.10.60">
    <property type="entry name" value="Homeodomain-like"/>
    <property type="match status" value="1"/>
</dbReference>
<dbReference type="SUPFAM" id="SSF46689">
    <property type="entry name" value="Homeodomain-like"/>
    <property type="match status" value="1"/>
</dbReference>
<dbReference type="InterPro" id="IPR011075">
    <property type="entry name" value="TetR_C"/>
</dbReference>
<dbReference type="PROSITE" id="PS01081">
    <property type="entry name" value="HTH_TETR_1"/>
    <property type="match status" value="1"/>
</dbReference>
<keyword evidence="1" id="KW-0805">Transcription regulation</keyword>
<dbReference type="Proteomes" id="UP001054854">
    <property type="component" value="Unassembled WGS sequence"/>
</dbReference>
<dbReference type="RefSeq" id="WP_236257238.1">
    <property type="nucleotide sequence ID" value="NZ_BNEK01000003.1"/>
</dbReference>
<dbReference type="SUPFAM" id="SSF48498">
    <property type="entry name" value="Tetracyclin repressor-like, C-terminal domain"/>
    <property type="match status" value="1"/>
</dbReference>
<dbReference type="PROSITE" id="PS50977">
    <property type="entry name" value="HTH_TETR_2"/>
    <property type="match status" value="1"/>
</dbReference>
<dbReference type="PANTHER" id="PTHR47506">
    <property type="entry name" value="TRANSCRIPTIONAL REGULATORY PROTEIN"/>
    <property type="match status" value="1"/>
</dbReference>
<evidence type="ECO:0000313" key="7">
    <source>
        <dbReference type="Proteomes" id="UP001054854"/>
    </source>
</evidence>
<gene>
    <name evidence="6" type="ORF">TPA0910_31620</name>
</gene>
<name>A0ABQ3TZB5_STRHY</name>
<dbReference type="PANTHER" id="PTHR47506:SF1">
    <property type="entry name" value="HTH-TYPE TRANSCRIPTIONAL REGULATOR YJDC"/>
    <property type="match status" value="1"/>
</dbReference>
<feature type="DNA-binding region" description="H-T-H motif" evidence="4">
    <location>
        <begin position="32"/>
        <end position="51"/>
    </location>
</feature>
<dbReference type="InterPro" id="IPR001647">
    <property type="entry name" value="HTH_TetR"/>
</dbReference>
<dbReference type="PRINTS" id="PR00455">
    <property type="entry name" value="HTHTETR"/>
</dbReference>
<dbReference type="InterPro" id="IPR023772">
    <property type="entry name" value="DNA-bd_HTH_TetR-type_CS"/>
</dbReference>
<protein>
    <submittedName>
        <fullName evidence="6">TetR family transcriptional regulator</fullName>
    </submittedName>
</protein>
<comment type="caution">
    <text evidence="6">The sequence shown here is derived from an EMBL/GenBank/DDBJ whole genome shotgun (WGS) entry which is preliminary data.</text>
</comment>
<feature type="domain" description="HTH tetR-type" evidence="5">
    <location>
        <begin position="9"/>
        <end position="69"/>
    </location>
</feature>
<dbReference type="Pfam" id="PF16925">
    <property type="entry name" value="TetR_C_13"/>
    <property type="match status" value="1"/>
</dbReference>
<dbReference type="Pfam" id="PF00440">
    <property type="entry name" value="TetR_N"/>
    <property type="match status" value="1"/>
</dbReference>
<evidence type="ECO:0000256" key="1">
    <source>
        <dbReference type="ARBA" id="ARBA00023015"/>
    </source>
</evidence>
<evidence type="ECO:0000313" key="6">
    <source>
        <dbReference type="EMBL" id="GHJ28729.1"/>
    </source>
</evidence>
<proteinExistence type="predicted"/>
<sequence length="203" mass="21241">MSPAGRPRAFDQEAVLEAAMLLFWEQGYEATSLAQLREATGLSSASLYGAFGSKDGLFARAVEHYISGPGSITDVAADEAMNPREAVARLLHGSIDMQTDPSHPRGCLIALSGTLGAPETGEAARKVVAARRAVDRARIRACVVRGVAAGDLPEDTDVDGTTTMIYGFLLGVSTQVRDGVPAHDLHAAADAVLANWATTPDHG</sequence>
<keyword evidence="7" id="KW-1185">Reference proteome</keyword>